<name>A0A667WIC9_9TELE</name>
<keyword evidence="2" id="KW-1185">Reference proteome</keyword>
<evidence type="ECO:0000313" key="2">
    <source>
        <dbReference type="Proteomes" id="UP000472263"/>
    </source>
</evidence>
<dbReference type="InterPro" id="IPR038765">
    <property type="entry name" value="Papain-like_cys_pep_sf"/>
</dbReference>
<dbReference type="Ensembl" id="ENSMMDT00005000062.1">
    <property type="protein sequence ID" value="ENSMMDP00005000059.1"/>
    <property type="gene ID" value="ENSMMDG00005000032.1"/>
</dbReference>
<reference evidence="1" key="3">
    <citation type="submission" date="2025-09" db="UniProtKB">
        <authorList>
            <consortium name="Ensembl"/>
        </authorList>
    </citation>
    <scope>IDENTIFICATION</scope>
</reference>
<dbReference type="Proteomes" id="UP000472263">
    <property type="component" value="Chromosome 1"/>
</dbReference>
<protein>
    <recommendedName>
        <fullName evidence="3">Calpain catalytic domain-containing protein</fullName>
    </recommendedName>
</protein>
<dbReference type="SUPFAM" id="SSF54001">
    <property type="entry name" value="Cysteine proteinases"/>
    <property type="match status" value="1"/>
</dbReference>
<dbReference type="InParanoid" id="A0A667WIC9"/>
<evidence type="ECO:0008006" key="3">
    <source>
        <dbReference type="Google" id="ProtNLM"/>
    </source>
</evidence>
<sequence length="88" mass="9939">MAYLQERGQGIGTNSHAVKYLNQDYEALRRNCFESGRLFQDETFPALASSLGFKELGPKTAYLSLLPPDPPAFYLHPKRTQCDSADVW</sequence>
<dbReference type="AlphaFoldDB" id="A0A667WIC9"/>
<organism evidence="1 2">
    <name type="scientific">Myripristis murdjan</name>
    <name type="common">pinecone soldierfish</name>
    <dbReference type="NCBI Taxonomy" id="586833"/>
    <lineage>
        <taxon>Eukaryota</taxon>
        <taxon>Metazoa</taxon>
        <taxon>Chordata</taxon>
        <taxon>Craniata</taxon>
        <taxon>Vertebrata</taxon>
        <taxon>Euteleostomi</taxon>
        <taxon>Actinopterygii</taxon>
        <taxon>Neopterygii</taxon>
        <taxon>Teleostei</taxon>
        <taxon>Neoteleostei</taxon>
        <taxon>Acanthomorphata</taxon>
        <taxon>Holocentriformes</taxon>
        <taxon>Holocentridae</taxon>
        <taxon>Myripristis</taxon>
    </lineage>
</organism>
<evidence type="ECO:0000313" key="1">
    <source>
        <dbReference type="Ensembl" id="ENSMMDP00005000059.1"/>
    </source>
</evidence>
<reference evidence="1" key="2">
    <citation type="submission" date="2025-08" db="UniProtKB">
        <authorList>
            <consortium name="Ensembl"/>
        </authorList>
    </citation>
    <scope>IDENTIFICATION</scope>
</reference>
<accession>A0A667WIC9</accession>
<proteinExistence type="predicted"/>
<reference evidence="1" key="1">
    <citation type="submission" date="2019-06" db="EMBL/GenBank/DDBJ databases">
        <authorList>
            <consortium name="Wellcome Sanger Institute Data Sharing"/>
        </authorList>
    </citation>
    <scope>NUCLEOTIDE SEQUENCE [LARGE SCALE GENOMIC DNA]</scope>
</reference>
<dbReference type="GeneTree" id="ENSGT01130000278888"/>